<dbReference type="AlphaFoldDB" id="A0A6N3BXI8"/>
<dbReference type="EMBL" id="JAQLKE010000018">
    <property type="protein sequence ID" value="MDB7084412.1"/>
    <property type="molecule type" value="Genomic_DNA"/>
</dbReference>
<dbReference type="EMBL" id="CACRTL010000028">
    <property type="protein sequence ID" value="VYU09310.1"/>
    <property type="molecule type" value="Genomic_DNA"/>
</dbReference>
<dbReference type="Proteomes" id="UP001211987">
    <property type="component" value="Unassembled WGS sequence"/>
</dbReference>
<feature type="transmembrane region" description="Helical" evidence="1">
    <location>
        <begin position="30"/>
        <end position="47"/>
    </location>
</feature>
<protein>
    <submittedName>
        <fullName evidence="3">Uncharacterized protein</fullName>
    </submittedName>
</protein>
<keyword evidence="1" id="KW-0812">Transmembrane</keyword>
<dbReference type="RefSeq" id="WP_003539439.1">
    <property type="nucleotide sequence ID" value="NZ_AP031443.1"/>
</dbReference>
<accession>A0A6N3BXI8</accession>
<proteinExistence type="predicted"/>
<gene>
    <name evidence="3" type="ORF">CRLFYP8_02928</name>
    <name evidence="2" type="ORF">PM738_11410</name>
</gene>
<organism evidence="3">
    <name type="scientific">Thomasclavelia ramosa</name>
    <dbReference type="NCBI Taxonomy" id="1547"/>
    <lineage>
        <taxon>Bacteria</taxon>
        <taxon>Bacillati</taxon>
        <taxon>Bacillota</taxon>
        <taxon>Erysipelotrichia</taxon>
        <taxon>Erysipelotrichales</taxon>
        <taxon>Coprobacillaceae</taxon>
        <taxon>Thomasclavelia</taxon>
    </lineage>
</organism>
<reference evidence="2" key="2">
    <citation type="submission" date="2023-01" db="EMBL/GenBank/DDBJ databases">
        <title>Human gut microbiome strain richness.</title>
        <authorList>
            <person name="Chen-Liaw A."/>
        </authorList>
    </citation>
    <scope>NUCLEOTIDE SEQUENCE</scope>
    <source>
        <strain evidence="2">1001217st2_G6_1001217B_191108</strain>
    </source>
</reference>
<reference evidence="3" key="1">
    <citation type="submission" date="2019-11" db="EMBL/GenBank/DDBJ databases">
        <authorList>
            <person name="Feng L."/>
        </authorList>
    </citation>
    <scope>NUCLEOTIDE SEQUENCE</scope>
    <source>
        <strain evidence="3">CramosumLFYP8</strain>
    </source>
</reference>
<keyword evidence="1" id="KW-1133">Transmembrane helix</keyword>
<keyword evidence="1" id="KW-0472">Membrane</keyword>
<evidence type="ECO:0000313" key="3">
    <source>
        <dbReference type="EMBL" id="VYU09310.1"/>
    </source>
</evidence>
<name>A0A6N3BXI8_9FIRM</name>
<evidence type="ECO:0000313" key="2">
    <source>
        <dbReference type="EMBL" id="MDB7084412.1"/>
    </source>
</evidence>
<sequence length="57" mass="6361">MNKLALVAISLFVVVEILVGDCVVQGIPLWVVGLIGFSLIWMGIICVKEKVQIKDWY</sequence>
<dbReference type="GeneID" id="64197681"/>
<evidence type="ECO:0000256" key="1">
    <source>
        <dbReference type="SAM" id="Phobius"/>
    </source>
</evidence>